<evidence type="ECO:0000256" key="6">
    <source>
        <dbReference type="ARBA" id="ARBA00023136"/>
    </source>
</evidence>
<evidence type="ECO:0000256" key="5">
    <source>
        <dbReference type="ARBA" id="ARBA00022989"/>
    </source>
</evidence>
<keyword evidence="3" id="KW-1003">Cell membrane</keyword>
<keyword evidence="10" id="KW-1185">Reference proteome</keyword>
<comment type="subcellular location">
    <subcellularLocation>
        <location evidence="1">Cell membrane</location>
        <topology evidence="1">Multi-pass membrane protein</topology>
    </subcellularLocation>
</comment>
<keyword evidence="6 7" id="KW-0472">Membrane</keyword>
<feature type="transmembrane region" description="Helical" evidence="7">
    <location>
        <begin position="172"/>
        <end position="190"/>
    </location>
</feature>
<dbReference type="EMBL" id="PISD01000033">
    <property type="protein sequence ID" value="PKG28060.1"/>
    <property type="molecule type" value="Genomic_DNA"/>
</dbReference>
<comment type="caution">
    <text evidence="9">The sequence shown here is derived from an EMBL/GenBank/DDBJ whole genome shotgun (WGS) entry which is preliminary data.</text>
</comment>
<dbReference type="PANTHER" id="PTHR42709:SF6">
    <property type="entry name" value="UNDECAPRENYL PHOSPHATE TRANSPORTER A"/>
    <property type="match status" value="1"/>
</dbReference>
<dbReference type="AlphaFoldDB" id="A0A2N0ZEX1"/>
<evidence type="ECO:0000259" key="8">
    <source>
        <dbReference type="Pfam" id="PF09335"/>
    </source>
</evidence>
<gene>
    <name evidence="9" type="ORF">CWS20_15790</name>
</gene>
<feature type="domain" description="VTT" evidence="8">
    <location>
        <begin position="30"/>
        <end position="156"/>
    </location>
</feature>
<dbReference type="RefSeq" id="WP_066194809.1">
    <property type="nucleotide sequence ID" value="NZ_JAMAUX010000001.1"/>
</dbReference>
<protein>
    <submittedName>
        <fullName evidence="9">DedA family protein</fullName>
    </submittedName>
</protein>
<evidence type="ECO:0000256" key="4">
    <source>
        <dbReference type="ARBA" id="ARBA00022692"/>
    </source>
</evidence>
<dbReference type="InterPro" id="IPR032816">
    <property type="entry name" value="VTT_dom"/>
</dbReference>
<evidence type="ECO:0000256" key="1">
    <source>
        <dbReference type="ARBA" id="ARBA00004651"/>
    </source>
</evidence>
<dbReference type="Proteomes" id="UP000233343">
    <property type="component" value="Unassembled WGS sequence"/>
</dbReference>
<evidence type="ECO:0000256" key="7">
    <source>
        <dbReference type="SAM" id="Phobius"/>
    </source>
</evidence>
<evidence type="ECO:0000256" key="2">
    <source>
        <dbReference type="ARBA" id="ARBA00010792"/>
    </source>
</evidence>
<accession>A0A2N0ZEX1</accession>
<evidence type="ECO:0000313" key="10">
    <source>
        <dbReference type="Proteomes" id="UP000233343"/>
    </source>
</evidence>
<proteinExistence type="inferred from homology"/>
<evidence type="ECO:0000313" key="9">
    <source>
        <dbReference type="EMBL" id="PKG28060.1"/>
    </source>
</evidence>
<sequence>MMEQLILDLVNWFKDLSYIGIFLALCIEFIPAEVVLPLSGFWVSEGDMRFWGVVIAGSLGGVVGPLTLYALGRFGGRPFIEKYGKYFFIKEDSLRKADAFFEKHGAFVAFSARFLPGVRTIISIPCGMAKMNVWAFSLYTLLAMAPITFFYVYLGVKLGQNWADVKGILNEYMLPFGMALVIGFIVYLLIKRKKNKEKTESINDFMTKK</sequence>
<organism evidence="9 10">
    <name type="scientific">Cytobacillus horneckiae</name>
    <dbReference type="NCBI Taxonomy" id="549687"/>
    <lineage>
        <taxon>Bacteria</taxon>
        <taxon>Bacillati</taxon>
        <taxon>Bacillota</taxon>
        <taxon>Bacilli</taxon>
        <taxon>Bacillales</taxon>
        <taxon>Bacillaceae</taxon>
        <taxon>Cytobacillus</taxon>
    </lineage>
</organism>
<comment type="similarity">
    <text evidence="2">Belongs to the DedA family.</text>
</comment>
<name>A0A2N0ZEX1_9BACI</name>
<reference evidence="9 10" key="1">
    <citation type="journal article" date="2010" name="Int. J. Syst. Evol. Microbiol.">
        <title>Bacillus horneckiae sp. nov., isolated from a spacecraft-assembly clean room.</title>
        <authorList>
            <person name="Vaishampayan P."/>
            <person name="Probst A."/>
            <person name="Krishnamurthi S."/>
            <person name="Ghosh S."/>
            <person name="Osman S."/>
            <person name="McDowall A."/>
            <person name="Ruckmani A."/>
            <person name="Mayilraj S."/>
            <person name="Venkateswaran K."/>
        </authorList>
    </citation>
    <scope>NUCLEOTIDE SEQUENCE [LARGE SCALE GENOMIC DNA]</scope>
    <source>
        <strain evidence="10">1PO1SC</strain>
    </source>
</reference>
<dbReference type="Pfam" id="PF09335">
    <property type="entry name" value="VTT_dom"/>
    <property type="match status" value="1"/>
</dbReference>
<evidence type="ECO:0000256" key="3">
    <source>
        <dbReference type="ARBA" id="ARBA00022475"/>
    </source>
</evidence>
<keyword evidence="4 7" id="KW-0812">Transmembrane</keyword>
<feature type="transmembrane region" description="Helical" evidence="7">
    <location>
        <begin position="50"/>
        <end position="72"/>
    </location>
</feature>
<keyword evidence="5 7" id="KW-1133">Transmembrane helix</keyword>
<dbReference type="InterPro" id="IPR051311">
    <property type="entry name" value="DedA_domain"/>
</dbReference>
<feature type="transmembrane region" description="Helical" evidence="7">
    <location>
        <begin position="133"/>
        <end position="152"/>
    </location>
</feature>
<dbReference type="GO" id="GO:0005886">
    <property type="term" value="C:plasma membrane"/>
    <property type="evidence" value="ECO:0007669"/>
    <property type="project" value="UniProtKB-SubCell"/>
</dbReference>
<dbReference type="PANTHER" id="PTHR42709">
    <property type="entry name" value="ALKALINE PHOSPHATASE LIKE PROTEIN"/>
    <property type="match status" value="1"/>
</dbReference>